<comment type="similarity">
    <text evidence="1 5">Belongs to the peptidase S41A family.</text>
</comment>
<proteinExistence type="inferred from homology"/>
<dbReference type="Pfam" id="PF22694">
    <property type="entry name" value="CtpB_N-like"/>
    <property type="match status" value="1"/>
</dbReference>
<evidence type="ECO:0000256" key="4">
    <source>
        <dbReference type="ARBA" id="ARBA00022825"/>
    </source>
</evidence>
<gene>
    <name evidence="7" type="ordered locus">Cpha266_1529</name>
</gene>
<dbReference type="eggNOG" id="COG0793">
    <property type="taxonomic scope" value="Bacteria"/>
</dbReference>
<accession>A1BGM4</accession>
<dbReference type="InterPro" id="IPR001478">
    <property type="entry name" value="PDZ"/>
</dbReference>
<dbReference type="EMBL" id="CP000492">
    <property type="protein sequence ID" value="ABL65551.1"/>
    <property type="molecule type" value="Genomic_DNA"/>
</dbReference>
<dbReference type="GO" id="GO:0008236">
    <property type="term" value="F:serine-type peptidase activity"/>
    <property type="evidence" value="ECO:0007669"/>
    <property type="project" value="UniProtKB-KW"/>
</dbReference>
<dbReference type="Pfam" id="PF17820">
    <property type="entry name" value="PDZ_6"/>
    <property type="match status" value="1"/>
</dbReference>
<evidence type="ECO:0000256" key="2">
    <source>
        <dbReference type="ARBA" id="ARBA00022670"/>
    </source>
</evidence>
<dbReference type="PANTHER" id="PTHR32060">
    <property type="entry name" value="TAIL-SPECIFIC PROTEASE"/>
    <property type="match status" value="1"/>
</dbReference>
<dbReference type="RefSeq" id="WP_011745363.1">
    <property type="nucleotide sequence ID" value="NC_008639.1"/>
</dbReference>
<dbReference type="CDD" id="cd06782">
    <property type="entry name" value="cpPDZ_CPP-like"/>
    <property type="match status" value="1"/>
</dbReference>
<dbReference type="PROSITE" id="PS50106">
    <property type="entry name" value="PDZ"/>
    <property type="match status" value="1"/>
</dbReference>
<evidence type="ECO:0000256" key="3">
    <source>
        <dbReference type="ARBA" id="ARBA00022801"/>
    </source>
</evidence>
<dbReference type="Gene3D" id="3.30.750.44">
    <property type="match status" value="1"/>
</dbReference>
<dbReference type="OrthoDB" id="9812068at2"/>
<dbReference type="InterPro" id="IPR041489">
    <property type="entry name" value="PDZ_6"/>
</dbReference>
<organism evidence="7 8">
    <name type="scientific">Chlorobium phaeobacteroides (strain DSM 266 / SMG 266 / 2430)</name>
    <dbReference type="NCBI Taxonomy" id="290317"/>
    <lineage>
        <taxon>Bacteria</taxon>
        <taxon>Pseudomonadati</taxon>
        <taxon>Chlorobiota</taxon>
        <taxon>Chlorobiia</taxon>
        <taxon>Chlorobiales</taxon>
        <taxon>Chlorobiaceae</taxon>
        <taxon>Chlorobium/Pelodictyon group</taxon>
        <taxon>Chlorobium</taxon>
    </lineage>
</organism>
<evidence type="ECO:0000313" key="7">
    <source>
        <dbReference type="EMBL" id="ABL65551.1"/>
    </source>
</evidence>
<sequence>MSRVLTVVMMIVVLSFGIFLGTRLNTGHEQAPGSLKKMYEAYGLIRELYVDEVQGDSLVNSSIKGMVDYLDPHSVYLEPEKVVYSQAELEGNFDGIGIEFDIISDTLLVVSPLSGGPSAAVGVAAGDRILAIDSVSAIGITHQDVLRKLRGTRGSLVYLRVFRPFNGKYLDFKITRGRITTSSVDAAFVLPNGTGYIRLSRFAETTADEFRAALARLKKQGMKKLLVDLRGNPGGILDQAVSVADEFLPKGKMIVYTKSVKNSIEDAQYLATSNGGYETGEVILLVDRGSASASEILAGALQDNRRALVLGELTFGKGLVQRQYPFKDGSALRLTVSRYYTPSGRQIQRHYKKGVDGRESYYNEAATSLTPQKLFADNDSLLYLKNGDISVYRTGGFSAILSVPAQKSGDSRSVAALRNAGGVVPDYWVTGKPYSDFYQELYRTGSFDDLAQRVLDNPASSVQQYRKSMERFLSEYSQDSRLESLVRKTCEAKKIRFDQSGFLFDRSNIALAIKARIAHQLFGAEAQIRVYVVQSDPLVKFSSQVPVTLVR</sequence>
<dbReference type="InterPro" id="IPR055210">
    <property type="entry name" value="CtpA/B_N"/>
</dbReference>
<dbReference type="Gene3D" id="2.30.42.10">
    <property type="match status" value="1"/>
</dbReference>
<keyword evidence="3 5" id="KW-0378">Hydrolase</keyword>
<keyword evidence="4 5" id="KW-0720">Serine protease</keyword>
<evidence type="ECO:0000256" key="1">
    <source>
        <dbReference type="ARBA" id="ARBA00009179"/>
    </source>
</evidence>
<dbReference type="AlphaFoldDB" id="A1BGM4"/>
<dbReference type="InterPro" id="IPR004447">
    <property type="entry name" value="Peptidase_S41A"/>
</dbReference>
<dbReference type="Pfam" id="PF03572">
    <property type="entry name" value="Peptidase_S41"/>
    <property type="match status" value="1"/>
</dbReference>
<dbReference type="GO" id="GO:0004175">
    <property type="term" value="F:endopeptidase activity"/>
    <property type="evidence" value="ECO:0007669"/>
    <property type="project" value="TreeGrafter"/>
</dbReference>
<keyword evidence="2 5" id="KW-0645">Protease</keyword>
<protein>
    <submittedName>
        <fullName evidence="7">C-terminal processing peptidase-3, Serine peptidase, MEROPS family S41A</fullName>
    </submittedName>
</protein>
<feature type="domain" description="PDZ" evidence="6">
    <location>
        <begin position="86"/>
        <end position="156"/>
    </location>
</feature>
<dbReference type="SUPFAM" id="SSF52096">
    <property type="entry name" value="ClpP/crotonase"/>
    <property type="match status" value="1"/>
</dbReference>
<dbReference type="GO" id="GO:0007165">
    <property type="term" value="P:signal transduction"/>
    <property type="evidence" value="ECO:0007669"/>
    <property type="project" value="TreeGrafter"/>
</dbReference>
<dbReference type="PANTHER" id="PTHR32060:SF30">
    <property type="entry name" value="CARBOXY-TERMINAL PROCESSING PROTEASE CTPA"/>
    <property type="match status" value="1"/>
</dbReference>
<dbReference type="GO" id="GO:0030288">
    <property type="term" value="C:outer membrane-bounded periplasmic space"/>
    <property type="evidence" value="ECO:0007669"/>
    <property type="project" value="TreeGrafter"/>
</dbReference>
<dbReference type="Gene3D" id="3.90.226.10">
    <property type="entry name" value="2-enoyl-CoA Hydratase, Chain A, domain 1"/>
    <property type="match status" value="1"/>
</dbReference>
<dbReference type="InterPro" id="IPR005151">
    <property type="entry name" value="Tail-specific_protease"/>
</dbReference>
<dbReference type="GO" id="GO:0006508">
    <property type="term" value="P:proteolysis"/>
    <property type="evidence" value="ECO:0007669"/>
    <property type="project" value="UniProtKB-KW"/>
</dbReference>
<dbReference type="SUPFAM" id="SSF50156">
    <property type="entry name" value="PDZ domain-like"/>
    <property type="match status" value="1"/>
</dbReference>
<evidence type="ECO:0000259" key="6">
    <source>
        <dbReference type="PROSITE" id="PS50106"/>
    </source>
</evidence>
<keyword evidence="8" id="KW-1185">Reference proteome</keyword>
<dbReference type="HOGENOM" id="CLU_017295_2_1_10"/>
<dbReference type="SMART" id="SM00245">
    <property type="entry name" value="TSPc"/>
    <property type="match status" value="1"/>
</dbReference>
<name>A1BGM4_CHLPD</name>
<dbReference type="Proteomes" id="UP000008701">
    <property type="component" value="Chromosome"/>
</dbReference>
<dbReference type="STRING" id="290317.Cpha266_1529"/>
<reference evidence="7 8" key="1">
    <citation type="submission" date="2006-12" db="EMBL/GenBank/DDBJ databases">
        <title>Complete sequence of Chlorobium phaeobacteroides DSM 266.</title>
        <authorList>
            <consortium name="US DOE Joint Genome Institute"/>
            <person name="Copeland A."/>
            <person name="Lucas S."/>
            <person name="Lapidus A."/>
            <person name="Barry K."/>
            <person name="Detter J.C."/>
            <person name="Glavina del Rio T."/>
            <person name="Hammon N."/>
            <person name="Israni S."/>
            <person name="Pitluck S."/>
            <person name="Goltsman E."/>
            <person name="Schmutz J."/>
            <person name="Larimer F."/>
            <person name="Land M."/>
            <person name="Hauser L."/>
            <person name="Mikhailova N."/>
            <person name="Li T."/>
            <person name="Overmann J."/>
            <person name="Bryant D.A."/>
            <person name="Richardson P."/>
        </authorList>
    </citation>
    <scope>NUCLEOTIDE SEQUENCE [LARGE SCALE GENOMIC DNA]</scope>
    <source>
        <strain evidence="7 8">DSM 266</strain>
    </source>
</reference>
<dbReference type="InterPro" id="IPR029045">
    <property type="entry name" value="ClpP/crotonase-like_dom_sf"/>
</dbReference>
<dbReference type="KEGG" id="cph:Cpha266_1529"/>
<dbReference type="InterPro" id="IPR036034">
    <property type="entry name" value="PDZ_sf"/>
</dbReference>
<dbReference type="NCBIfam" id="TIGR00225">
    <property type="entry name" value="prc"/>
    <property type="match status" value="1"/>
</dbReference>
<dbReference type="CDD" id="cd07560">
    <property type="entry name" value="Peptidase_S41_CPP"/>
    <property type="match status" value="1"/>
</dbReference>
<evidence type="ECO:0000256" key="5">
    <source>
        <dbReference type="RuleBase" id="RU004404"/>
    </source>
</evidence>
<evidence type="ECO:0000313" key="8">
    <source>
        <dbReference type="Proteomes" id="UP000008701"/>
    </source>
</evidence>
<dbReference type="SMART" id="SM00228">
    <property type="entry name" value="PDZ"/>
    <property type="match status" value="1"/>
</dbReference>